<dbReference type="Gene3D" id="3.40.50.620">
    <property type="entry name" value="HUPs"/>
    <property type="match status" value="2"/>
</dbReference>
<proteinExistence type="inferred from homology"/>
<evidence type="ECO:0000256" key="1">
    <source>
        <dbReference type="ARBA" id="ARBA00008791"/>
    </source>
</evidence>
<name>D3QBW1_STANL</name>
<accession>D3QBW1</accession>
<reference evidence="3 4" key="1">
    <citation type="journal article" date="2009" name="Stand. Genomic Sci.">
        <title>Complete genome sequence of Stackebrandtia nassauensis type strain (LLR-40K-21).</title>
        <authorList>
            <person name="Munk C."/>
            <person name="Lapidus A."/>
            <person name="Copeland A."/>
            <person name="Jando M."/>
            <person name="Mayilraj S."/>
            <person name="Glavina Del Rio T."/>
            <person name="Nolan M."/>
            <person name="Chen F."/>
            <person name="Lucas S."/>
            <person name="Tice H."/>
            <person name="Cheng J.F."/>
            <person name="Han C."/>
            <person name="Detter J.C."/>
            <person name="Bruce D."/>
            <person name="Goodwin L."/>
            <person name="Chain P."/>
            <person name="Pitluck S."/>
            <person name="Goker M."/>
            <person name="Ovchinikova G."/>
            <person name="Pati A."/>
            <person name="Ivanova N."/>
            <person name="Mavromatis K."/>
            <person name="Chen A."/>
            <person name="Palaniappan K."/>
            <person name="Land M."/>
            <person name="Hauser L."/>
            <person name="Chang Y.J."/>
            <person name="Jeffries C.D."/>
            <person name="Bristow J."/>
            <person name="Eisen J.A."/>
            <person name="Markowitz V."/>
            <person name="Hugenholtz P."/>
            <person name="Kyrpides N.C."/>
            <person name="Klenk H.P."/>
        </authorList>
    </citation>
    <scope>NUCLEOTIDE SEQUENCE [LARGE SCALE GENOMIC DNA]</scope>
    <source>
        <strain evidence="4">DSM 44728 / CIP 108903 / NRRL B-16338 / NBRC 102104 / LLR-40K-21</strain>
    </source>
</reference>
<dbReference type="PANTHER" id="PTHR46553:SF3">
    <property type="entry name" value="ADENINE NUCLEOTIDE ALPHA HYDROLASES-LIKE SUPERFAMILY PROTEIN"/>
    <property type="match status" value="1"/>
</dbReference>
<dbReference type="PANTHER" id="PTHR46553">
    <property type="entry name" value="ADENINE NUCLEOTIDE ALPHA HYDROLASES-LIKE SUPERFAMILY PROTEIN"/>
    <property type="match status" value="1"/>
</dbReference>
<protein>
    <submittedName>
        <fullName evidence="3">UspA domain protein</fullName>
    </submittedName>
</protein>
<dbReference type="eggNOG" id="COG0589">
    <property type="taxonomic scope" value="Bacteria"/>
</dbReference>
<evidence type="ECO:0000313" key="4">
    <source>
        <dbReference type="Proteomes" id="UP000000844"/>
    </source>
</evidence>
<dbReference type="STRING" id="446470.Snas_5216"/>
<dbReference type="AlphaFoldDB" id="D3QBW1"/>
<dbReference type="EMBL" id="CP001778">
    <property type="protein sequence ID" value="ADD44850.1"/>
    <property type="molecule type" value="Genomic_DNA"/>
</dbReference>
<feature type="domain" description="UspA" evidence="2">
    <location>
        <begin position="7"/>
        <end position="141"/>
    </location>
</feature>
<evidence type="ECO:0000259" key="2">
    <source>
        <dbReference type="Pfam" id="PF00582"/>
    </source>
</evidence>
<evidence type="ECO:0000313" key="3">
    <source>
        <dbReference type="EMBL" id="ADD44850.1"/>
    </source>
</evidence>
<dbReference type="Pfam" id="PF00582">
    <property type="entry name" value="Usp"/>
    <property type="match status" value="2"/>
</dbReference>
<dbReference type="PRINTS" id="PR01438">
    <property type="entry name" value="UNVRSLSTRESS"/>
</dbReference>
<feature type="domain" description="UspA" evidence="2">
    <location>
        <begin position="153"/>
        <end position="290"/>
    </location>
</feature>
<dbReference type="InterPro" id="IPR006015">
    <property type="entry name" value="Universal_stress_UspA"/>
</dbReference>
<dbReference type="InterPro" id="IPR006016">
    <property type="entry name" value="UspA"/>
</dbReference>
<dbReference type="InterPro" id="IPR014729">
    <property type="entry name" value="Rossmann-like_a/b/a_fold"/>
</dbReference>
<keyword evidence="4" id="KW-1185">Reference proteome</keyword>
<dbReference type="SUPFAM" id="SSF52402">
    <property type="entry name" value="Adenine nucleotide alpha hydrolases-like"/>
    <property type="match status" value="2"/>
</dbReference>
<dbReference type="Proteomes" id="UP000000844">
    <property type="component" value="Chromosome"/>
</dbReference>
<dbReference type="KEGG" id="sna:Snas_5216"/>
<dbReference type="RefSeq" id="WP_013020421.1">
    <property type="nucleotide sequence ID" value="NC_013947.1"/>
</dbReference>
<comment type="similarity">
    <text evidence="1">Belongs to the universal stress protein A family.</text>
</comment>
<organism evidence="3 4">
    <name type="scientific">Stackebrandtia nassauensis (strain DSM 44728 / CIP 108903 / NRRL B-16338 / NBRC 102104 / LLR-40K-21)</name>
    <dbReference type="NCBI Taxonomy" id="446470"/>
    <lineage>
        <taxon>Bacteria</taxon>
        <taxon>Bacillati</taxon>
        <taxon>Actinomycetota</taxon>
        <taxon>Actinomycetes</taxon>
        <taxon>Glycomycetales</taxon>
        <taxon>Glycomycetaceae</taxon>
        <taxon>Stackebrandtia</taxon>
    </lineage>
</organism>
<sequence>MPVPAPVAVGFDGSAASQVAVRWATTEARLRQRPLLIVHAFLALAPLRSDSPEAEAAAVRRAVGELLEAEVTRVRELAPDLDVSGVLVNGLTASNTLVDMSRSCELMVVGTRGRNGLTGLLLGSVATQVVEHACCPVLVARPGADEATPPDGRVVVGVDGSTLSHEALRFGFEEASMRGAELLAVHAWRHPASLAGGDLVTLVRDEAELADEKERLLADSLAGWEEKYPDVTVLRQLTHGDPRQVLKDASAGALLLVVGARGLGGFAGLLLGSTSQTLAHHAHSPVAIVHPGRSGYRR</sequence>
<gene>
    <name evidence="3" type="ordered locus">Snas_5216</name>
</gene>
<dbReference type="HOGENOM" id="CLU_049301_2_3_11"/>
<dbReference type="OrthoDB" id="3174546at2"/>